<name>A0A512HAV6_9PROT</name>
<organism evidence="12 13">
    <name type="scientific">Pararhodospirillum oryzae</name>
    <dbReference type="NCBI Taxonomy" id="478448"/>
    <lineage>
        <taxon>Bacteria</taxon>
        <taxon>Pseudomonadati</taxon>
        <taxon>Pseudomonadota</taxon>
        <taxon>Alphaproteobacteria</taxon>
        <taxon>Rhodospirillales</taxon>
        <taxon>Rhodospirillaceae</taxon>
        <taxon>Pararhodospirillum</taxon>
    </lineage>
</organism>
<dbReference type="GO" id="GO:0042834">
    <property type="term" value="F:peptidoglycan binding"/>
    <property type="evidence" value="ECO:0007669"/>
    <property type="project" value="InterPro"/>
</dbReference>
<evidence type="ECO:0000256" key="2">
    <source>
        <dbReference type="ARBA" id="ARBA00022729"/>
    </source>
</evidence>
<dbReference type="Pfam" id="PF00768">
    <property type="entry name" value="Peptidase_S11"/>
    <property type="match status" value="1"/>
</dbReference>
<dbReference type="InterPro" id="IPR001967">
    <property type="entry name" value="Peptidase_S11_N"/>
</dbReference>
<dbReference type="GO" id="GO:0008360">
    <property type="term" value="P:regulation of cell shape"/>
    <property type="evidence" value="ECO:0007669"/>
    <property type="project" value="UniProtKB-KW"/>
</dbReference>
<dbReference type="Gene3D" id="3.30.70.1070">
    <property type="entry name" value="Sporulation related repeat"/>
    <property type="match status" value="1"/>
</dbReference>
<feature type="domain" description="SPOR" evidence="11">
    <location>
        <begin position="395"/>
        <end position="481"/>
    </location>
</feature>
<dbReference type="SUPFAM" id="SSF56601">
    <property type="entry name" value="beta-lactamase/transpeptidase-like"/>
    <property type="match status" value="1"/>
</dbReference>
<evidence type="ECO:0000256" key="6">
    <source>
        <dbReference type="ARBA" id="ARBA00023316"/>
    </source>
</evidence>
<keyword evidence="6" id="KW-0961">Cell wall biogenesis/degradation</keyword>
<dbReference type="Gene3D" id="3.40.710.10">
    <property type="entry name" value="DD-peptidase/beta-lactamase superfamily"/>
    <property type="match status" value="1"/>
</dbReference>
<comment type="caution">
    <text evidence="12">The sequence shown here is derived from an EMBL/GenBank/DDBJ whole genome shotgun (WGS) entry which is preliminary data.</text>
</comment>
<evidence type="ECO:0000256" key="8">
    <source>
        <dbReference type="PIRSR" id="PIRSR618044-2"/>
    </source>
</evidence>
<feature type="active site" description="Proton acceptor" evidence="7">
    <location>
        <position position="80"/>
    </location>
</feature>
<keyword evidence="4" id="KW-0133">Cell shape</keyword>
<evidence type="ECO:0000256" key="5">
    <source>
        <dbReference type="ARBA" id="ARBA00022984"/>
    </source>
</evidence>
<proteinExistence type="inferred from homology"/>
<dbReference type="SUPFAM" id="SSF110997">
    <property type="entry name" value="Sporulation related repeat"/>
    <property type="match status" value="1"/>
</dbReference>
<sequence>MSYLPLTPAASRRDPPPARAHGGRWPRLAFLALLTLLGVLVGHPGVSHAGYAALVVDAASGKVLYARNADTRNYPASLTKMMTLYLLFETVEQGKLSLASRIPVSARAAGQPPSKLGVSAGSTIRVEDAILALVTRSANDIAVAVAEAVGGSESAFAQRMSAKARALGMVNTTFKNASGLPNSGQTTSARDMVLLALALQRHFPKYYHYFSTTSFRFDGRTITTHNHVLSQYAGADGLKTGYINASGYNVVSSAVRGGQRLVAAVMGGRTARSRDQEMMSLLDKGFATLRQGGAPDAGASSMVVAMARTRGADAQPQGSADDAPLPPPSKPGRAPTSAPTPVFVSSSSPALGISGDRPTQIAMATPLGQAPVPPPLPTSVKASLPTPPALPAKSLSADGSWGVQVGAYSNADAANSSAAGALNALRGRFKPTLAAAVLTHRAASGTLYRARVLGLTSQRDAQAACATLKKANQPCLVVLPSGSSMVPR</sequence>
<feature type="binding site" evidence="8">
    <location>
        <position position="239"/>
    </location>
    <ligand>
        <name>substrate</name>
    </ligand>
</feature>
<dbReference type="InterPro" id="IPR036680">
    <property type="entry name" value="SPOR-like_sf"/>
</dbReference>
<dbReference type="GO" id="GO:0009252">
    <property type="term" value="P:peptidoglycan biosynthetic process"/>
    <property type="evidence" value="ECO:0007669"/>
    <property type="project" value="UniProtKB-KW"/>
</dbReference>
<feature type="region of interest" description="Disordered" evidence="10">
    <location>
        <begin position="310"/>
        <end position="357"/>
    </location>
</feature>
<protein>
    <submittedName>
        <fullName evidence="12">Peptidase S11</fullName>
    </submittedName>
</protein>
<feature type="compositionally biased region" description="Polar residues" evidence="10">
    <location>
        <begin position="337"/>
        <end position="349"/>
    </location>
</feature>
<evidence type="ECO:0000256" key="9">
    <source>
        <dbReference type="RuleBase" id="RU004016"/>
    </source>
</evidence>
<evidence type="ECO:0000256" key="4">
    <source>
        <dbReference type="ARBA" id="ARBA00022960"/>
    </source>
</evidence>
<dbReference type="RefSeq" id="WP_147164606.1">
    <property type="nucleotide sequence ID" value="NZ_BJZO01000089.1"/>
</dbReference>
<dbReference type="PROSITE" id="PS51724">
    <property type="entry name" value="SPOR"/>
    <property type="match status" value="1"/>
</dbReference>
<dbReference type="PANTHER" id="PTHR21581">
    <property type="entry name" value="D-ALANYL-D-ALANINE CARBOXYPEPTIDASE"/>
    <property type="match status" value="1"/>
</dbReference>
<feature type="region of interest" description="Disordered" evidence="10">
    <location>
        <begin position="1"/>
        <end position="20"/>
    </location>
</feature>
<dbReference type="OrthoDB" id="9795979at2"/>
<evidence type="ECO:0000259" key="11">
    <source>
        <dbReference type="PROSITE" id="PS51724"/>
    </source>
</evidence>
<evidence type="ECO:0000256" key="1">
    <source>
        <dbReference type="ARBA" id="ARBA00007164"/>
    </source>
</evidence>
<evidence type="ECO:0000256" key="3">
    <source>
        <dbReference type="ARBA" id="ARBA00022801"/>
    </source>
</evidence>
<evidence type="ECO:0000256" key="10">
    <source>
        <dbReference type="SAM" id="MobiDB-lite"/>
    </source>
</evidence>
<dbReference type="EMBL" id="BJZO01000089">
    <property type="protein sequence ID" value="GEO82579.1"/>
    <property type="molecule type" value="Genomic_DNA"/>
</dbReference>
<accession>A0A512HAV6</accession>
<keyword evidence="3" id="KW-0378">Hydrolase</keyword>
<dbReference type="InterPro" id="IPR012338">
    <property type="entry name" value="Beta-lactam/transpept-like"/>
</dbReference>
<dbReference type="InterPro" id="IPR018044">
    <property type="entry name" value="Peptidase_S11"/>
</dbReference>
<comment type="similarity">
    <text evidence="1 9">Belongs to the peptidase S11 family.</text>
</comment>
<keyword evidence="5" id="KW-0573">Peptidoglycan synthesis</keyword>
<dbReference type="Pfam" id="PF05036">
    <property type="entry name" value="SPOR"/>
    <property type="match status" value="1"/>
</dbReference>
<keyword evidence="2" id="KW-0732">Signal</keyword>
<dbReference type="GO" id="GO:0071555">
    <property type="term" value="P:cell wall organization"/>
    <property type="evidence" value="ECO:0007669"/>
    <property type="project" value="UniProtKB-KW"/>
</dbReference>
<keyword evidence="13" id="KW-1185">Reference proteome</keyword>
<evidence type="ECO:0000313" key="13">
    <source>
        <dbReference type="Proteomes" id="UP000321567"/>
    </source>
</evidence>
<dbReference type="Proteomes" id="UP000321567">
    <property type="component" value="Unassembled WGS sequence"/>
</dbReference>
<feature type="active site" description="Acyl-ester intermediate" evidence="7">
    <location>
        <position position="77"/>
    </location>
</feature>
<dbReference type="AlphaFoldDB" id="A0A512HAV6"/>
<dbReference type="PRINTS" id="PR00725">
    <property type="entry name" value="DADACBPTASE1"/>
</dbReference>
<dbReference type="PANTHER" id="PTHR21581:SF6">
    <property type="entry name" value="TRAFFICKING PROTEIN PARTICLE COMPLEX SUBUNIT 12"/>
    <property type="match status" value="1"/>
</dbReference>
<dbReference type="GO" id="GO:0006508">
    <property type="term" value="P:proteolysis"/>
    <property type="evidence" value="ECO:0007669"/>
    <property type="project" value="InterPro"/>
</dbReference>
<feature type="active site" evidence="7">
    <location>
        <position position="137"/>
    </location>
</feature>
<evidence type="ECO:0000256" key="7">
    <source>
        <dbReference type="PIRSR" id="PIRSR618044-1"/>
    </source>
</evidence>
<gene>
    <name evidence="12" type="ORF">ROR02_27100</name>
</gene>
<dbReference type="GO" id="GO:0009002">
    <property type="term" value="F:serine-type D-Ala-D-Ala carboxypeptidase activity"/>
    <property type="evidence" value="ECO:0007669"/>
    <property type="project" value="InterPro"/>
</dbReference>
<reference evidence="12 13" key="1">
    <citation type="submission" date="2019-07" db="EMBL/GenBank/DDBJ databases">
        <title>Whole genome shotgun sequence of Rhodospirillum oryzae NBRC 107573.</title>
        <authorList>
            <person name="Hosoyama A."/>
            <person name="Uohara A."/>
            <person name="Ohji S."/>
            <person name="Ichikawa N."/>
        </authorList>
    </citation>
    <scope>NUCLEOTIDE SEQUENCE [LARGE SCALE GENOMIC DNA]</scope>
    <source>
        <strain evidence="12 13">NBRC 107573</strain>
    </source>
</reference>
<evidence type="ECO:0000313" key="12">
    <source>
        <dbReference type="EMBL" id="GEO82579.1"/>
    </source>
</evidence>
<dbReference type="InterPro" id="IPR007730">
    <property type="entry name" value="SPOR-like_dom"/>
</dbReference>